<accession>X1KVK3</accession>
<feature type="non-terminal residue" evidence="2">
    <location>
        <position position="1"/>
    </location>
</feature>
<feature type="domain" description="SH3b" evidence="1">
    <location>
        <begin position="1"/>
        <end position="61"/>
    </location>
</feature>
<dbReference type="InterPro" id="IPR003646">
    <property type="entry name" value="SH3-like_bac-type"/>
</dbReference>
<sequence>VWVKAGSANIRNGPSTQNKVIAGAKWNDKLLVIEEQGKWYKVKLPQGQIGWIYQPLCSSEKLYYRVKTKPEETKPTLEDLTMKLSFIRINKEVKNSLHFYYYNRMTIFGREFGITFSPDLPFDSNYERIIEGFHDRREKYGRESLYGKLVRYFGRETAENIIWLLDHWELWEKFCK</sequence>
<dbReference type="Gene3D" id="2.30.30.40">
    <property type="entry name" value="SH3 Domains"/>
    <property type="match status" value="1"/>
</dbReference>
<comment type="caution">
    <text evidence="2">The sequence shown here is derived from an EMBL/GenBank/DDBJ whole genome shotgun (WGS) entry which is preliminary data.</text>
</comment>
<dbReference type="Pfam" id="PF08239">
    <property type="entry name" value="SH3_3"/>
    <property type="match status" value="1"/>
</dbReference>
<reference evidence="2" key="1">
    <citation type="journal article" date="2014" name="Front. Microbiol.">
        <title>High frequency of phylogenetically diverse reductive dehalogenase-homologous genes in deep subseafloor sedimentary metagenomes.</title>
        <authorList>
            <person name="Kawai M."/>
            <person name="Futagami T."/>
            <person name="Toyoda A."/>
            <person name="Takaki Y."/>
            <person name="Nishi S."/>
            <person name="Hori S."/>
            <person name="Arai W."/>
            <person name="Tsubouchi T."/>
            <person name="Morono Y."/>
            <person name="Uchiyama I."/>
            <person name="Ito T."/>
            <person name="Fujiyama A."/>
            <person name="Inagaki F."/>
            <person name="Takami H."/>
        </authorList>
    </citation>
    <scope>NUCLEOTIDE SEQUENCE</scope>
    <source>
        <strain evidence="2">Expedition CK06-06</strain>
    </source>
</reference>
<evidence type="ECO:0000259" key="1">
    <source>
        <dbReference type="PROSITE" id="PS51781"/>
    </source>
</evidence>
<organism evidence="2">
    <name type="scientific">marine sediment metagenome</name>
    <dbReference type="NCBI Taxonomy" id="412755"/>
    <lineage>
        <taxon>unclassified sequences</taxon>
        <taxon>metagenomes</taxon>
        <taxon>ecological metagenomes</taxon>
    </lineage>
</organism>
<dbReference type="PROSITE" id="PS51781">
    <property type="entry name" value="SH3B"/>
    <property type="match status" value="1"/>
</dbReference>
<proteinExistence type="predicted"/>
<gene>
    <name evidence="2" type="ORF">S06H3_12930</name>
</gene>
<name>X1KVK3_9ZZZZ</name>
<dbReference type="AlphaFoldDB" id="X1KVK3"/>
<evidence type="ECO:0000313" key="2">
    <source>
        <dbReference type="EMBL" id="GAI11117.1"/>
    </source>
</evidence>
<dbReference type="EMBL" id="BARV01006314">
    <property type="protein sequence ID" value="GAI11117.1"/>
    <property type="molecule type" value="Genomic_DNA"/>
</dbReference>
<protein>
    <recommendedName>
        <fullName evidence="1">SH3b domain-containing protein</fullName>
    </recommendedName>
</protein>